<dbReference type="PANTHER" id="PTHR11475:SF86">
    <property type="entry name" value="PEROXIDASE"/>
    <property type="match status" value="1"/>
</dbReference>
<dbReference type="KEGG" id="soy:115877405"/>
<proteinExistence type="predicted"/>
<dbReference type="RefSeq" id="XP_030749417.1">
    <property type="nucleotide sequence ID" value="XM_030893557.1"/>
</dbReference>
<dbReference type="GO" id="GO:0006979">
    <property type="term" value="P:response to oxidative stress"/>
    <property type="evidence" value="ECO:0007669"/>
    <property type="project" value="InterPro"/>
</dbReference>
<gene>
    <name evidence="5" type="primary">LOC115877405</name>
</gene>
<dbReference type="InterPro" id="IPR019791">
    <property type="entry name" value="Haem_peroxidase_animal"/>
</dbReference>
<dbReference type="FunFam" id="1.10.640.10:FF:000009">
    <property type="entry name" value="Peroxidase, isoform B"/>
    <property type="match status" value="1"/>
</dbReference>
<evidence type="ECO:0000256" key="1">
    <source>
        <dbReference type="ARBA" id="ARBA00022559"/>
    </source>
</evidence>
<dbReference type="GO" id="GO:0020037">
    <property type="term" value="F:heme binding"/>
    <property type="evidence" value="ECO:0007669"/>
    <property type="project" value="InterPro"/>
</dbReference>
<dbReference type="FunCoup" id="A0A6J2XDU0">
    <property type="interactions" value="1"/>
</dbReference>
<keyword evidence="1 5" id="KW-0560">Oxidoreductase</keyword>
<dbReference type="PRINTS" id="PR00457">
    <property type="entry name" value="ANPEROXIDASE"/>
</dbReference>
<evidence type="ECO:0000256" key="2">
    <source>
        <dbReference type="PIRSR" id="PIRSR619791-2"/>
    </source>
</evidence>
<dbReference type="InterPro" id="IPR010255">
    <property type="entry name" value="Haem_peroxidase_sf"/>
</dbReference>
<dbReference type="CDD" id="cd09823">
    <property type="entry name" value="peroxinectin_like"/>
    <property type="match status" value="1"/>
</dbReference>
<keyword evidence="3" id="KW-0732">Signal</keyword>
<keyword evidence="2" id="KW-0349">Heme</keyword>
<accession>A0A6J2XDU0</accession>
<dbReference type="GO" id="GO:0046872">
    <property type="term" value="F:metal ion binding"/>
    <property type="evidence" value="ECO:0007669"/>
    <property type="project" value="UniProtKB-KW"/>
</dbReference>
<keyword evidence="4" id="KW-1185">Reference proteome</keyword>
<dbReference type="SUPFAM" id="SSF48113">
    <property type="entry name" value="Heme-dependent peroxidases"/>
    <property type="match status" value="1"/>
</dbReference>
<dbReference type="GO" id="GO:0004601">
    <property type="term" value="F:peroxidase activity"/>
    <property type="evidence" value="ECO:0007669"/>
    <property type="project" value="UniProtKB-KW"/>
</dbReference>
<dbReference type="Proteomes" id="UP000504635">
    <property type="component" value="Unplaced"/>
</dbReference>
<keyword evidence="2" id="KW-0408">Iron</keyword>
<name>A0A6J2XDU0_SITOR</name>
<evidence type="ECO:0000313" key="4">
    <source>
        <dbReference type="Proteomes" id="UP000504635"/>
    </source>
</evidence>
<keyword evidence="1 5" id="KW-0575">Peroxidase</keyword>
<dbReference type="OrthoDB" id="823504at2759"/>
<reference evidence="5" key="1">
    <citation type="submission" date="2025-08" db="UniProtKB">
        <authorList>
            <consortium name="RefSeq"/>
        </authorList>
    </citation>
    <scope>IDENTIFICATION</scope>
    <source>
        <tissue evidence="5">Gonads</tissue>
    </source>
</reference>
<dbReference type="AlphaFoldDB" id="A0A6J2XDU0"/>
<sequence length="724" mass="80879">MLKKSISLNMSTLKTAVVLLHLVFQLSNGQRTAYQNLFLNSINPSAYDNTIYGGSIVEDAYGAAPQQGLQYNRPTAPGQGFISQGPQVPTGFGNAYFPTGGSNIFGPQQQFPGLPQPQTTPNPATLGCGLTPPFCAKSRYRSYDGSCNNLQNPGLGTPQTRYNRLLPAKYGDGVSTPTLAKSGNALPSARLVSINIYPDVPVEDPIWNLNAMQYGQIITHDMSMIVGSTQTQPHSTRCCSADGQLLELANSPDHCFPIVIPFNDPAYSQQNLRCMNFVRTITDRDRNCVGGSQPAEQLTAVNHFLDLSIVYGNSDQVNQQVRLFQGGRLRTEQRNNQEWLPRSMNVSGDCTVLNPNEPCYFAGDTRVNQNPQLTILQTILLREHNRIADNLAKINPHWSDETIFQEARKINWAQHQHITYYEWLPIFIGLENSIKNKIIWRNKGYVDDYNPGVNPSILNEHANAAFRFFHTLIAGQLDLVSEKRNSYGNIRLSDWFNRPAIIEQGNNFAELTRGLATQPELAADAYHDSEITLNWLRQPGQQLGQDLKAICIQRNRDHGLASYNDYRHFCGLPRAYSFQDFLDVISPENVNRLASLFEHPDDVDLTVGGSLETIVPGTLAGPTFLCILTEQFYRTRVGDRFWFENSGEGGFTLPQLYEIKKSSIARLLCDNGYNVRAMQPRGFERISHTNAVVPCESLPVVDLSLWKDIQGPAPTGSGDFFYKK</sequence>
<protein>
    <submittedName>
        <fullName evidence="5">Peroxidase isoform X1</fullName>
    </submittedName>
</protein>
<organism evidence="4 5">
    <name type="scientific">Sitophilus oryzae</name>
    <name type="common">Rice weevil</name>
    <name type="synonym">Curculio oryzae</name>
    <dbReference type="NCBI Taxonomy" id="7048"/>
    <lineage>
        <taxon>Eukaryota</taxon>
        <taxon>Metazoa</taxon>
        <taxon>Ecdysozoa</taxon>
        <taxon>Arthropoda</taxon>
        <taxon>Hexapoda</taxon>
        <taxon>Insecta</taxon>
        <taxon>Pterygota</taxon>
        <taxon>Neoptera</taxon>
        <taxon>Endopterygota</taxon>
        <taxon>Coleoptera</taxon>
        <taxon>Polyphaga</taxon>
        <taxon>Cucujiformia</taxon>
        <taxon>Curculionidae</taxon>
        <taxon>Dryophthorinae</taxon>
        <taxon>Sitophilus</taxon>
    </lineage>
</organism>
<dbReference type="InterPro" id="IPR037120">
    <property type="entry name" value="Haem_peroxidase_sf_animal"/>
</dbReference>
<dbReference type="PROSITE" id="PS50292">
    <property type="entry name" value="PEROXIDASE_3"/>
    <property type="match status" value="1"/>
</dbReference>
<evidence type="ECO:0000313" key="5">
    <source>
        <dbReference type="RefSeq" id="XP_030749417.1"/>
    </source>
</evidence>
<dbReference type="PANTHER" id="PTHR11475">
    <property type="entry name" value="OXIDASE/PEROXIDASE"/>
    <property type="match status" value="1"/>
</dbReference>
<dbReference type="Pfam" id="PF03098">
    <property type="entry name" value="An_peroxidase"/>
    <property type="match status" value="1"/>
</dbReference>
<feature type="chain" id="PRO_5026891648" evidence="3">
    <location>
        <begin position="30"/>
        <end position="724"/>
    </location>
</feature>
<evidence type="ECO:0000256" key="3">
    <source>
        <dbReference type="SAM" id="SignalP"/>
    </source>
</evidence>
<dbReference type="GeneID" id="115877405"/>
<dbReference type="InParanoid" id="A0A6J2XDU0"/>
<feature type="signal peptide" evidence="3">
    <location>
        <begin position="1"/>
        <end position="29"/>
    </location>
</feature>
<keyword evidence="2" id="KW-0479">Metal-binding</keyword>
<feature type="binding site" description="axial binding residue" evidence="2">
    <location>
        <position position="470"/>
    </location>
    <ligand>
        <name>heme b</name>
        <dbReference type="ChEBI" id="CHEBI:60344"/>
    </ligand>
    <ligandPart>
        <name>Fe</name>
        <dbReference type="ChEBI" id="CHEBI:18248"/>
    </ligandPart>
</feature>
<dbReference type="Gene3D" id="1.10.640.10">
    <property type="entry name" value="Haem peroxidase domain superfamily, animal type"/>
    <property type="match status" value="1"/>
</dbReference>